<evidence type="ECO:0000313" key="2">
    <source>
        <dbReference type="EMBL" id="AYV83156.1"/>
    </source>
</evidence>
<evidence type="ECO:0000256" key="1">
    <source>
        <dbReference type="SAM" id="Coils"/>
    </source>
</evidence>
<sequence length="147" mass="16502">MISAAAGEITPSLSKGMIVSFIRGGPEYDLNRVLTRKGVQLVKGGARTLQIIRDGIVISGLKLKYPQDFLPSDEVLTNEVERKTQEAAREIEHQARETEQKVQETVREAERTAREGALIARESAHMAREIAGYSNHFHGIFRVYQHM</sequence>
<protein>
    <submittedName>
        <fullName evidence="2">Uncharacterized protein</fullName>
    </submittedName>
</protein>
<feature type="coiled-coil region" evidence="1">
    <location>
        <begin position="77"/>
        <end position="115"/>
    </location>
</feature>
<reference evidence="2" key="1">
    <citation type="submission" date="2018-10" db="EMBL/GenBank/DDBJ databases">
        <title>Hidden diversity of soil giant viruses.</title>
        <authorList>
            <person name="Schulz F."/>
            <person name="Alteio L."/>
            <person name="Goudeau D."/>
            <person name="Ryan E.M."/>
            <person name="Malmstrom R.R."/>
            <person name="Blanchard J."/>
            <person name="Woyke T."/>
        </authorList>
    </citation>
    <scope>NUCLEOTIDE SEQUENCE</scope>
    <source>
        <strain evidence="2">HYV1</strain>
    </source>
</reference>
<name>A0A3G5A7C6_9VIRU</name>
<gene>
    <name evidence="2" type="ORF">Hyperionvirus4_121</name>
</gene>
<dbReference type="EMBL" id="MK072386">
    <property type="protein sequence ID" value="AYV83156.1"/>
    <property type="molecule type" value="Genomic_DNA"/>
</dbReference>
<organism evidence="2">
    <name type="scientific">Hyperionvirus sp</name>
    <dbReference type="NCBI Taxonomy" id="2487770"/>
    <lineage>
        <taxon>Viruses</taxon>
        <taxon>Varidnaviria</taxon>
        <taxon>Bamfordvirae</taxon>
        <taxon>Nucleocytoviricota</taxon>
        <taxon>Megaviricetes</taxon>
        <taxon>Imitervirales</taxon>
        <taxon>Mimiviridae</taxon>
        <taxon>Klosneuvirinae</taxon>
    </lineage>
</organism>
<keyword evidence="1" id="KW-0175">Coiled coil</keyword>
<accession>A0A3G5A7C6</accession>
<proteinExistence type="predicted"/>